<evidence type="ECO:0000313" key="3">
    <source>
        <dbReference type="Proteomes" id="UP000729402"/>
    </source>
</evidence>
<organism evidence="2 3">
    <name type="scientific">Zizania palustris</name>
    <name type="common">Northern wild rice</name>
    <dbReference type="NCBI Taxonomy" id="103762"/>
    <lineage>
        <taxon>Eukaryota</taxon>
        <taxon>Viridiplantae</taxon>
        <taxon>Streptophyta</taxon>
        <taxon>Embryophyta</taxon>
        <taxon>Tracheophyta</taxon>
        <taxon>Spermatophyta</taxon>
        <taxon>Magnoliopsida</taxon>
        <taxon>Liliopsida</taxon>
        <taxon>Poales</taxon>
        <taxon>Poaceae</taxon>
        <taxon>BOP clade</taxon>
        <taxon>Oryzoideae</taxon>
        <taxon>Oryzeae</taxon>
        <taxon>Zizaniinae</taxon>
        <taxon>Zizania</taxon>
    </lineage>
</organism>
<proteinExistence type="predicted"/>
<feature type="compositionally biased region" description="Basic and acidic residues" evidence="1">
    <location>
        <begin position="311"/>
        <end position="329"/>
    </location>
</feature>
<dbReference type="Proteomes" id="UP000729402">
    <property type="component" value="Unassembled WGS sequence"/>
</dbReference>
<feature type="region of interest" description="Disordered" evidence="1">
    <location>
        <begin position="80"/>
        <end position="157"/>
    </location>
</feature>
<sequence length="488" mass="53991">MANHGNAYRDYFSPDASSSAAFTASAAVPNDNQSQSFVPVGRDLSAGRAQMQDLDLNSQGEGLHYLDEYSCFLQRERGRSEQDLASLGPNGDGSRLSAFQPPRQRGGGGSGRGRSQDGRGRRNRSVSQSAGSGHQVHGISNPQMGSGTEMGGGCRGRLVPNHVVRGAMSSGMNASPIEDVGAQDDLNDEDELGMQKRAECKKFKLGIPAYIEFLHEMFHGVAVDGRTSCIAGDGNEDDLANEEEDGTQNSPLSSTSRKRGSSTVDTATSPSKKNKSPLFKVFKGLIDTLQATNNSEANTLVQLNMKKEELRRKAREDEVEQKRKEREQEDHDIEQCLNMAIECGATEDTDEYYMATQLFEKPYNRTVFCKFKTNEGRLGWLKRFDVNHLNVDVDHLNVDVNHLNVDVNHLNVDVNHLNVDVDHLNVDVNHLNVDVNHLNVDVNHLNVDVDHLNVDVNHLNVDVNHLNVDVNHLNVYADVNNVLMKFIF</sequence>
<comment type="caution">
    <text evidence="2">The sequence shown here is derived from an EMBL/GenBank/DDBJ whole genome shotgun (WGS) entry which is preliminary data.</text>
</comment>
<feature type="compositionally biased region" description="Acidic residues" evidence="1">
    <location>
        <begin position="234"/>
        <end position="246"/>
    </location>
</feature>
<gene>
    <name evidence="2" type="ORF">GUJ93_ZPchr0010g9558</name>
</gene>
<protein>
    <submittedName>
        <fullName evidence="2">Uncharacterized protein</fullName>
    </submittedName>
</protein>
<accession>A0A8J5W9V8</accession>
<feature type="compositionally biased region" description="Polar residues" evidence="1">
    <location>
        <begin position="247"/>
        <end position="271"/>
    </location>
</feature>
<name>A0A8J5W9V8_ZIZPA</name>
<reference evidence="2" key="2">
    <citation type="submission" date="2021-02" db="EMBL/GenBank/DDBJ databases">
        <authorList>
            <person name="Kimball J.A."/>
            <person name="Haas M.W."/>
            <person name="Macchietto M."/>
            <person name="Kono T."/>
            <person name="Duquette J."/>
            <person name="Shao M."/>
        </authorList>
    </citation>
    <scope>NUCLEOTIDE SEQUENCE</scope>
    <source>
        <tissue evidence="2">Fresh leaf tissue</tissue>
    </source>
</reference>
<evidence type="ECO:0000313" key="2">
    <source>
        <dbReference type="EMBL" id="KAG8085771.1"/>
    </source>
</evidence>
<dbReference type="PANTHER" id="PTHR47069:SF11">
    <property type="entry name" value="OS04G0275550 PROTEIN"/>
    <property type="match status" value="1"/>
</dbReference>
<feature type="region of interest" description="Disordered" evidence="1">
    <location>
        <begin position="311"/>
        <end position="330"/>
    </location>
</feature>
<dbReference type="AlphaFoldDB" id="A0A8J5W9V8"/>
<dbReference type="PANTHER" id="PTHR47069">
    <property type="match status" value="1"/>
</dbReference>
<keyword evidence="3" id="KW-1185">Reference proteome</keyword>
<dbReference type="EMBL" id="JAAALK010000082">
    <property type="protein sequence ID" value="KAG8085771.1"/>
    <property type="molecule type" value="Genomic_DNA"/>
</dbReference>
<feature type="compositionally biased region" description="Polar residues" evidence="1">
    <location>
        <begin position="126"/>
        <end position="146"/>
    </location>
</feature>
<feature type="region of interest" description="Disordered" evidence="1">
    <location>
        <begin position="233"/>
        <end position="273"/>
    </location>
</feature>
<reference evidence="2" key="1">
    <citation type="journal article" date="2021" name="bioRxiv">
        <title>Whole Genome Assembly and Annotation of Northern Wild Rice, Zizania palustris L., Supports a Whole Genome Duplication in the Zizania Genus.</title>
        <authorList>
            <person name="Haas M."/>
            <person name="Kono T."/>
            <person name="Macchietto M."/>
            <person name="Millas R."/>
            <person name="McGilp L."/>
            <person name="Shao M."/>
            <person name="Duquette J."/>
            <person name="Hirsch C.N."/>
            <person name="Kimball J."/>
        </authorList>
    </citation>
    <scope>NUCLEOTIDE SEQUENCE</scope>
    <source>
        <tissue evidence="2">Fresh leaf tissue</tissue>
    </source>
</reference>
<dbReference type="OrthoDB" id="689779at2759"/>
<evidence type="ECO:0000256" key="1">
    <source>
        <dbReference type="SAM" id="MobiDB-lite"/>
    </source>
</evidence>